<dbReference type="EMBL" id="MU806559">
    <property type="protein sequence ID" value="KAJ3834248.1"/>
    <property type="molecule type" value="Genomic_DNA"/>
</dbReference>
<reference evidence="1" key="1">
    <citation type="submission" date="2022-08" db="EMBL/GenBank/DDBJ databases">
        <authorList>
            <consortium name="DOE Joint Genome Institute"/>
            <person name="Min B."/>
            <person name="Riley R."/>
            <person name="Sierra-Patev S."/>
            <person name="Naranjo-Ortiz M."/>
            <person name="Looney B."/>
            <person name="Konkel Z."/>
            <person name="Slot J.C."/>
            <person name="Sakamoto Y."/>
            <person name="Steenwyk J.L."/>
            <person name="Rokas A."/>
            <person name="Carro J."/>
            <person name="Camarero S."/>
            <person name="Ferreira P."/>
            <person name="Molpeceres G."/>
            <person name="Ruiz-Duenas F.J."/>
            <person name="Serrano A."/>
            <person name="Henrissat B."/>
            <person name="Drula E."/>
            <person name="Hughes K.W."/>
            <person name="Mata J.L."/>
            <person name="Ishikawa N.K."/>
            <person name="Vargas-Isla R."/>
            <person name="Ushijima S."/>
            <person name="Smith C.A."/>
            <person name="Ahrendt S."/>
            <person name="Andreopoulos W."/>
            <person name="He G."/>
            <person name="Labutti K."/>
            <person name="Lipzen A."/>
            <person name="Ng V."/>
            <person name="Sandor L."/>
            <person name="Barry K."/>
            <person name="Martinez A.T."/>
            <person name="Xiao Y."/>
            <person name="Gibbons J.G."/>
            <person name="Terashima K."/>
            <person name="Hibbett D.S."/>
            <person name="Grigoriev I.V."/>
        </authorList>
    </citation>
    <scope>NUCLEOTIDE SEQUENCE</scope>
    <source>
        <strain evidence="1">TFB9207</strain>
    </source>
</reference>
<gene>
    <name evidence="1" type="ORF">F5878DRAFT_664945</name>
</gene>
<comment type="caution">
    <text evidence="1">The sequence shown here is derived from an EMBL/GenBank/DDBJ whole genome shotgun (WGS) entry which is preliminary data.</text>
</comment>
<dbReference type="AlphaFoldDB" id="A0AA38P0U9"/>
<name>A0AA38P0U9_9AGAR</name>
<accession>A0AA38P0U9</accession>
<proteinExistence type="predicted"/>
<evidence type="ECO:0000313" key="2">
    <source>
        <dbReference type="Proteomes" id="UP001163846"/>
    </source>
</evidence>
<sequence length="265" mass="30131">MSNGEGRDEQEGRKEDGGETRFGVTLAVAVYRGAPLVTKCTRCSRERPSVCFSYLFSCLHLYFRGTGMPEFPRTSGYEITAGPVLVSSDMRPSKAYDFVSKLRTDQFLTRVVVDFMKSQDVPYKQDTKLSKNYNQFLQTKTGELWQDIDRLLSVLHPTFNRLFIRMKVMSDSLIEHLSSIGHVDAAKVYNALEDWNSDQYREDIKSSQKWVDFCSKESGILLLTIVKRLSGLPFPAGLQPTEIPSLQNIIEKDILDYHSGQQSTT</sequence>
<evidence type="ECO:0000313" key="1">
    <source>
        <dbReference type="EMBL" id="KAJ3834248.1"/>
    </source>
</evidence>
<keyword evidence="2" id="KW-1185">Reference proteome</keyword>
<dbReference type="Proteomes" id="UP001163846">
    <property type="component" value="Unassembled WGS sequence"/>
</dbReference>
<organism evidence="1 2">
    <name type="scientific">Lentinula raphanica</name>
    <dbReference type="NCBI Taxonomy" id="153919"/>
    <lineage>
        <taxon>Eukaryota</taxon>
        <taxon>Fungi</taxon>
        <taxon>Dikarya</taxon>
        <taxon>Basidiomycota</taxon>
        <taxon>Agaricomycotina</taxon>
        <taxon>Agaricomycetes</taxon>
        <taxon>Agaricomycetidae</taxon>
        <taxon>Agaricales</taxon>
        <taxon>Marasmiineae</taxon>
        <taxon>Omphalotaceae</taxon>
        <taxon>Lentinula</taxon>
    </lineage>
</organism>
<protein>
    <submittedName>
        <fullName evidence="1">Uncharacterized protein</fullName>
    </submittedName>
</protein>